<keyword evidence="4" id="KW-1185">Reference proteome</keyword>
<dbReference type="GO" id="GO:0003677">
    <property type="term" value="F:DNA binding"/>
    <property type="evidence" value="ECO:0007669"/>
    <property type="project" value="UniProtKB-KW"/>
</dbReference>
<dbReference type="Gene3D" id="4.10.520.10">
    <property type="entry name" value="IHF-like DNA-binding proteins"/>
    <property type="match status" value="1"/>
</dbReference>
<proteinExistence type="inferred from homology"/>
<evidence type="ECO:0000313" key="4">
    <source>
        <dbReference type="Proteomes" id="UP000595917"/>
    </source>
</evidence>
<evidence type="ECO:0000256" key="2">
    <source>
        <dbReference type="ARBA" id="ARBA00023125"/>
    </source>
</evidence>
<dbReference type="GO" id="GO:0030527">
    <property type="term" value="F:structural constituent of chromatin"/>
    <property type="evidence" value="ECO:0007669"/>
    <property type="project" value="InterPro"/>
</dbReference>
<dbReference type="InterPro" id="IPR000119">
    <property type="entry name" value="Hist_DNA-bd"/>
</dbReference>
<name>A0A7T7XQ09_9SPIR</name>
<reference evidence="3" key="1">
    <citation type="submission" date="2021-01" db="EMBL/GenBank/DDBJ databases">
        <title>Description of Breznakiella homolactica.</title>
        <authorList>
            <person name="Song Y."/>
            <person name="Brune A."/>
        </authorList>
    </citation>
    <scope>NUCLEOTIDE SEQUENCE</scope>
    <source>
        <strain evidence="3">RmG30</strain>
    </source>
</reference>
<protein>
    <submittedName>
        <fullName evidence="3">HU family DNA-binding protein</fullName>
    </submittedName>
</protein>
<evidence type="ECO:0000313" key="3">
    <source>
        <dbReference type="EMBL" id="QQO10267.1"/>
    </source>
</evidence>
<organism evidence="3 4">
    <name type="scientific">Breznakiella homolactica</name>
    <dbReference type="NCBI Taxonomy" id="2798577"/>
    <lineage>
        <taxon>Bacteria</taxon>
        <taxon>Pseudomonadati</taxon>
        <taxon>Spirochaetota</taxon>
        <taxon>Spirochaetia</taxon>
        <taxon>Spirochaetales</taxon>
        <taxon>Breznakiellaceae</taxon>
        <taxon>Breznakiella</taxon>
    </lineage>
</organism>
<dbReference type="Pfam" id="PF00216">
    <property type="entry name" value="Bac_DNA_binding"/>
    <property type="match status" value="1"/>
</dbReference>
<dbReference type="CDD" id="cd00591">
    <property type="entry name" value="HU_IHF"/>
    <property type="match status" value="1"/>
</dbReference>
<accession>A0A7T7XQ09</accession>
<dbReference type="AlphaFoldDB" id="A0A7T7XQ09"/>
<keyword evidence="2 3" id="KW-0238">DNA-binding</keyword>
<dbReference type="SUPFAM" id="SSF47729">
    <property type="entry name" value="IHF-like DNA-binding proteins"/>
    <property type="match status" value="1"/>
</dbReference>
<comment type="similarity">
    <text evidence="1">Belongs to the bacterial histone-like protein family.</text>
</comment>
<gene>
    <name evidence="3" type="ORF">JFL75_04930</name>
</gene>
<dbReference type="KEGG" id="bhc:JFL75_04930"/>
<dbReference type="EMBL" id="CP067089">
    <property type="protein sequence ID" value="QQO10267.1"/>
    <property type="molecule type" value="Genomic_DNA"/>
</dbReference>
<dbReference type="RefSeq" id="WP_215627571.1">
    <property type="nucleotide sequence ID" value="NZ_CP067089.2"/>
</dbReference>
<dbReference type="InterPro" id="IPR010992">
    <property type="entry name" value="IHF-like_DNA-bd_dom_sf"/>
</dbReference>
<sequence length="289" mass="32084">MVMEDLPSAVQAHLEHLLTHSGLPDTKEFRERLAQAWCKKCDLFEQQAKVLQLEMTGEVARNDPRGFIVLTYSGSIVSVGTGAEKREVEYASIHLRGDVPKSVEVSATALAEDVRQKHPVTFSGGKLKKTSAVYFIAVCPGDWSADIQNETIREAMIYLTNGFLKINQSIHIDRKNIPDHFTSKSMARYIAKKHDLTGAEAQRILDDYNLLIETGMLLGESVPLGKIGRLSLKTKEAQKARIVKHPETGEEMVIKSKPPVAVPRISFSKHIKDKAAALPVRTDDTELGE</sequence>
<evidence type="ECO:0000256" key="1">
    <source>
        <dbReference type="ARBA" id="ARBA00010529"/>
    </source>
</evidence>
<dbReference type="Proteomes" id="UP000595917">
    <property type="component" value="Chromosome"/>
</dbReference>